<dbReference type="RefSeq" id="XP_060284611.1">
    <property type="nucleotide sequence ID" value="XM_060424020.1"/>
</dbReference>
<reference evidence="3" key="1">
    <citation type="submission" date="2023-06" db="EMBL/GenBank/DDBJ databases">
        <title>Genome-scale phylogeny and comparative genomics of the fungal order Sordariales.</title>
        <authorList>
            <consortium name="Lawrence Berkeley National Laboratory"/>
            <person name="Hensen N."/>
            <person name="Bonometti L."/>
            <person name="Westerberg I."/>
            <person name="Brannstrom I.O."/>
            <person name="Guillou S."/>
            <person name="Cros-Aarteil S."/>
            <person name="Calhoun S."/>
            <person name="Haridas S."/>
            <person name="Kuo A."/>
            <person name="Mondo S."/>
            <person name="Pangilinan J."/>
            <person name="Riley R."/>
            <person name="Labutti K."/>
            <person name="Andreopoulos B."/>
            <person name="Lipzen A."/>
            <person name="Chen C."/>
            <person name="Yanf M."/>
            <person name="Daum C."/>
            <person name="Ng V."/>
            <person name="Clum A."/>
            <person name="Steindorff A."/>
            <person name="Ohm R."/>
            <person name="Martin F."/>
            <person name="Silar P."/>
            <person name="Natvig D."/>
            <person name="Lalanne C."/>
            <person name="Gautier V."/>
            <person name="Ament-Velasquez S.L."/>
            <person name="Kruys A."/>
            <person name="Hutchinson M.I."/>
            <person name="Powell A.J."/>
            <person name="Barry K."/>
            <person name="Miller A.N."/>
            <person name="Grigoriev I.V."/>
            <person name="Debuchy R."/>
            <person name="Gladieux P."/>
            <person name="Thoren M.H."/>
            <person name="Johannesson H."/>
        </authorList>
    </citation>
    <scope>NUCLEOTIDE SEQUENCE</scope>
    <source>
        <strain evidence="3">8032-3</strain>
    </source>
</reference>
<keyword evidence="1" id="KW-0732">Signal</keyword>
<dbReference type="InterPro" id="IPR036673">
    <property type="entry name" value="Cyanovirin-N_sf"/>
</dbReference>
<dbReference type="GeneID" id="85307207"/>
<organism evidence="3 4">
    <name type="scientific">Phialemonium atrogriseum</name>
    <dbReference type="NCBI Taxonomy" id="1093897"/>
    <lineage>
        <taxon>Eukaryota</taxon>
        <taxon>Fungi</taxon>
        <taxon>Dikarya</taxon>
        <taxon>Ascomycota</taxon>
        <taxon>Pezizomycotina</taxon>
        <taxon>Sordariomycetes</taxon>
        <taxon>Sordariomycetidae</taxon>
        <taxon>Cephalothecales</taxon>
        <taxon>Cephalothecaceae</taxon>
        <taxon>Phialemonium</taxon>
    </lineage>
</organism>
<dbReference type="SMART" id="SM01111">
    <property type="entry name" value="CVNH"/>
    <property type="match status" value="1"/>
</dbReference>
<proteinExistence type="predicted"/>
<name>A0AAJ0C1H1_9PEZI</name>
<feature type="signal peptide" evidence="1">
    <location>
        <begin position="1"/>
        <end position="20"/>
    </location>
</feature>
<keyword evidence="4" id="KW-1185">Reference proteome</keyword>
<dbReference type="AlphaFoldDB" id="A0AAJ0C1H1"/>
<evidence type="ECO:0000313" key="4">
    <source>
        <dbReference type="Proteomes" id="UP001244011"/>
    </source>
</evidence>
<comment type="caution">
    <text evidence="3">The sequence shown here is derived from an EMBL/GenBank/DDBJ whole genome shotgun (WGS) entry which is preliminary data.</text>
</comment>
<gene>
    <name evidence="3" type="ORF">QBC33DRAFT_375612</name>
</gene>
<dbReference type="Pfam" id="PF08881">
    <property type="entry name" value="CVNH"/>
    <property type="match status" value="1"/>
</dbReference>
<dbReference type="EMBL" id="MU839005">
    <property type="protein sequence ID" value="KAK1768398.1"/>
    <property type="molecule type" value="Genomic_DNA"/>
</dbReference>
<accession>A0AAJ0C1H1</accession>
<feature type="domain" description="Cyanovirin-N" evidence="2">
    <location>
        <begin position="27"/>
        <end position="130"/>
    </location>
</feature>
<evidence type="ECO:0000259" key="2">
    <source>
        <dbReference type="SMART" id="SM01111"/>
    </source>
</evidence>
<dbReference type="Gene3D" id="2.30.60.10">
    <property type="entry name" value="Cyanovirin-N"/>
    <property type="match status" value="1"/>
</dbReference>
<sequence length="138" mass="15313">MKSAMLRFLALFLLITSGLAATKHPHNFMKNCHDWVFNSTEVAITASCRAGSGNEFCSILKLDRCYENRDGEVVPVKMGRLAETCSLWPKTGYTDLENFPVRCLSLTGGLVFSYINLNDHIGSQDGFLVCNNEVAFPV</sequence>
<dbReference type="Proteomes" id="UP001244011">
    <property type="component" value="Unassembled WGS sequence"/>
</dbReference>
<evidence type="ECO:0000256" key="1">
    <source>
        <dbReference type="SAM" id="SignalP"/>
    </source>
</evidence>
<dbReference type="SUPFAM" id="SSF51322">
    <property type="entry name" value="Cyanovirin-N"/>
    <property type="match status" value="1"/>
</dbReference>
<evidence type="ECO:0000313" key="3">
    <source>
        <dbReference type="EMBL" id="KAK1768398.1"/>
    </source>
</evidence>
<feature type="chain" id="PRO_5042546311" description="Cyanovirin-N domain-containing protein" evidence="1">
    <location>
        <begin position="21"/>
        <end position="138"/>
    </location>
</feature>
<dbReference type="InterPro" id="IPR011058">
    <property type="entry name" value="Cyanovirin-N"/>
</dbReference>
<protein>
    <recommendedName>
        <fullName evidence="2">Cyanovirin-N domain-containing protein</fullName>
    </recommendedName>
</protein>